<evidence type="ECO:0000256" key="10">
    <source>
        <dbReference type="ARBA" id="ARBA00023136"/>
    </source>
</evidence>
<name>A0A0D0D6N1_9AGAM</name>
<evidence type="ECO:0000256" key="6">
    <source>
        <dbReference type="ARBA" id="ARBA00022857"/>
    </source>
</evidence>
<reference evidence="15 16" key="1">
    <citation type="submission" date="2014-04" db="EMBL/GenBank/DDBJ databases">
        <authorList>
            <consortium name="DOE Joint Genome Institute"/>
            <person name="Kuo A."/>
            <person name="Kohler A."/>
            <person name="Jargeat P."/>
            <person name="Nagy L.G."/>
            <person name="Floudas D."/>
            <person name="Copeland A."/>
            <person name="Barry K.W."/>
            <person name="Cichocki N."/>
            <person name="Veneault-Fourrey C."/>
            <person name="LaButti K."/>
            <person name="Lindquist E.A."/>
            <person name="Lipzen A."/>
            <person name="Lundell T."/>
            <person name="Morin E."/>
            <person name="Murat C."/>
            <person name="Sun H."/>
            <person name="Tunlid A."/>
            <person name="Henrissat B."/>
            <person name="Grigoriev I.V."/>
            <person name="Hibbett D.S."/>
            <person name="Martin F."/>
            <person name="Nordberg H.P."/>
            <person name="Cantor M.N."/>
            <person name="Hua S.X."/>
        </authorList>
    </citation>
    <scope>NUCLEOTIDE SEQUENCE [LARGE SCALE GENOMIC DNA]</scope>
    <source>
        <strain evidence="15 16">Ve08.2h10</strain>
    </source>
</reference>
<comment type="pathway">
    <text evidence="1">Lipid metabolism; fatty acid biosynthesis.</text>
</comment>
<reference evidence="16" key="2">
    <citation type="submission" date="2015-01" db="EMBL/GenBank/DDBJ databases">
        <title>Evolutionary Origins and Diversification of the Mycorrhizal Mutualists.</title>
        <authorList>
            <consortium name="DOE Joint Genome Institute"/>
            <consortium name="Mycorrhizal Genomics Consortium"/>
            <person name="Kohler A."/>
            <person name="Kuo A."/>
            <person name="Nagy L.G."/>
            <person name="Floudas D."/>
            <person name="Copeland A."/>
            <person name="Barry K.W."/>
            <person name="Cichocki N."/>
            <person name="Veneault-Fourrey C."/>
            <person name="LaButti K."/>
            <person name="Lindquist E.A."/>
            <person name="Lipzen A."/>
            <person name="Lundell T."/>
            <person name="Morin E."/>
            <person name="Murat C."/>
            <person name="Riley R."/>
            <person name="Ohm R."/>
            <person name="Sun H."/>
            <person name="Tunlid A."/>
            <person name="Henrissat B."/>
            <person name="Grigoriev I.V."/>
            <person name="Hibbett D.S."/>
            <person name="Martin F."/>
        </authorList>
    </citation>
    <scope>NUCLEOTIDE SEQUENCE [LARGE SCALE GENOMIC DNA]</scope>
    <source>
        <strain evidence="16">Ve08.2h10</strain>
    </source>
</reference>
<proteinExistence type="inferred from homology"/>
<dbReference type="EC" id="1.1.1.330" evidence="12"/>
<evidence type="ECO:0000256" key="3">
    <source>
        <dbReference type="ARBA" id="ARBA00022692"/>
    </source>
</evidence>
<organism evidence="15 16">
    <name type="scientific">Paxillus rubicundulus Ve08.2h10</name>
    <dbReference type="NCBI Taxonomy" id="930991"/>
    <lineage>
        <taxon>Eukaryota</taxon>
        <taxon>Fungi</taxon>
        <taxon>Dikarya</taxon>
        <taxon>Basidiomycota</taxon>
        <taxon>Agaricomycotina</taxon>
        <taxon>Agaricomycetes</taxon>
        <taxon>Agaricomycetidae</taxon>
        <taxon>Boletales</taxon>
        <taxon>Paxilineae</taxon>
        <taxon>Paxillaceae</taxon>
        <taxon>Paxillus</taxon>
    </lineage>
</organism>
<dbReference type="GO" id="GO:0005789">
    <property type="term" value="C:endoplasmic reticulum membrane"/>
    <property type="evidence" value="ECO:0007669"/>
    <property type="project" value="UniProtKB-SubCell"/>
</dbReference>
<dbReference type="CDD" id="cd05356">
    <property type="entry name" value="17beta-HSD1_like_SDR_c"/>
    <property type="match status" value="1"/>
</dbReference>
<keyword evidence="8 12" id="KW-0560">Oxidoreductase</keyword>
<dbReference type="HOGENOM" id="CLU_010194_38_0_1"/>
<dbReference type="PRINTS" id="PR00080">
    <property type="entry name" value="SDRFAMILY"/>
</dbReference>
<evidence type="ECO:0000313" key="16">
    <source>
        <dbReference type="Proteomes" id="UP000054538"/>
    </source>
</evidence>
<dbReference type="PANTHER" id="PTHR43086">
    <property type="entry name" value="VERY-LONG-CHAIN 3-OXOOACYL-COA REDUCTASE"/>
    <property type="match status" value="1"/>
</dbReference>
<dbReference type="InterPro" id="IPR027533">
    <property type="entry name" value="3_ketoreductase_fungal"/>
</dbReference>
<evidence type="ECO:0000256" key="14">
    <source>
        <dbReference type="SAM" id="Phobius"/>
    </source>
</evidence>
<accession>A0A0D0D6N1</accession>
<keyword evidence="16" id="KW-1185">Reference proteome</keyword>
<keyword evidence="6 12" id="KW-0521">NADP</keyword>
<gene>
    <name evidence="15" type="ORF">PAXRUDRAFT_829933</name>
</gene>
<dbReference type="FunFam" id="3.40.50.720:FF:000137">
    <property type="entry name" value="Hydroxysteroid (17-beta) dehydrogenase 3"/>
    <property type="match status" value="1"/>
</dbReference>
<comment type="catalytic activity">
    <reaction evidence="12">
        <text>a very-long-chain (3R)-3-hydroxyacyl-CoA + NADP(+) = a very-long-chain 3-oxoacyl-CoA + NADPH + H(+)</text>
        <dbReference type="Rhea" id="RHEA:48680"/>
        <dbReference type="ChEBI" id="CHEBI:15378"/>
        <dbReference type="ChEBI" id="CHEBI:57783"/>
        <dbReference type="ChEBI" id="CHEBI:58349"/>
        <dbReference type="ChEBI" id="CHEBI:85440"/>
        <dbReference type="ChEBI" id="CHEBI:90725"/>
        <dbReference type="EC" id="1.1.1.330"/>
    </reaction>
</comment>
<sequence>MSTASLQTWLLQEVAVCPWTYGVLLSVGAFTLVRLLLKTFLVLTQTLVWPGKSLKEFGATKGAWAVVTGASDGIGKEFAFQLAAAGFNILLVARKEAVLSAVAAEIADKTAGKVETRIQLFDFAENDPAALNALKTVLGSLDIGVLVNNVGKSSAMPVYFAETDEQENDDIVMININGTLRVTRAVLPGMIQRKRGLILNIGSFAGQIPSPMLATYSGSKVFVSTFTSALAEEVKAHGITVQHLNTYFVVSKMSNIRKSSMMVPTPAAYVRSALSKVGLSCGAVMTDRPGTLTPFWSHALADYLVHVVGWKGGFIPYIHTLHKDIRRRALRKLEREAKKQ</sequence>
<evidence type="ECO:0000256" key="4">
    <source>
        <dbReference type="ARBA" id="ARBA00022824"/>
    </source>
</evidence>
<dbReference type="Gene3D" id="3.40.50.720">
    <property type="entry name" value="NAD(P)-binding Rossmann-like Domain"/>
    <property type="match status" value="1"/>
</dbReference>
<evidence type="ECO:0000256" key="7">
    <source>
        <dbReference type="ARBA" id="ARBA00022989"/>
    </source>
</evidence>
<dbReference type="PROSITE" id="PS00061">
    <property type="entry name" value="ADH_SHORT"/>
    <property type="match status" value="1"/>
</dbReference>
<dbReference type="SUPFAM" id="SSF51735">
    <property type="entry name" value="NAD(P)-binding Rossmann-fold domains"/>
    <property type="match status" value="1"/>
</dbReference>
<dbReference type="Pfam" id="PF00106">
    <property type="entry name" value="adh_short"/>
    <property type="match status" value="1"/>
</dbReference>
<dbReference type="HAMAP" id="MF_03107">
    <property type="entry name" value="3_ketoreductase"/>
    <property type="match status" value="1"/>
</dbReference>
<keyword evidence="2 12" id="KW-0444">Lipid biosynthesis</keyword>
<comment type="function">
    <text evidence="12">Component of the microsomal membrane bound fatty acid elongation system, which produces the 26-carbon very long-chain fatty acids (VLCFA) from palmitate. Catalyzes the reduction of the 3-ketoacyl-CoA intermediate that is formed in each cycle of fatty acid elongation. VLCFAs serve as precursors for ceramide and sphingolipids.</text>
</comment>
<evidence type="ECO:0000256" key="5">
    <source>
        <dbReference type="ARBA" id="ARBA00022832"/>
    </source>
</evidence>
<dbReference type="EMBL" id="KN825278">
    <property type="protein sequence ID" value="KIK92452.1"/>
    <property type="molecule type" value="Genomic_DNA"/>
</dbReference>
<dbReference type="GO" id="GO:0045703">
    <property type="term" value="F:ketoreductase activity"/>
    <property type="evidence" value="ECO:0007669"/>
    <property type="project" value="UniProtKB-UniRule"/>
</dbReference>
<dbReference type="UniPathway" id="UPA00094"/>
<evidence type="ECO:0000256" key="1">
    <source>
        <dbReference type="ARBA" id="ARBA00005194"/>
    </source>
</evidence>
<dbReference type="PRINTS" id="PR00081">
    <property type="entry name" value="GDHRDH"/>
</dbReference>
<dbReference type="STRING" id="930991.A0A0D0D6N1"/>
<evidence type="ECO:0000256" key="9">
    <source>
        <dbReference type="ARBA" id="ARBA00023098"/>
    </source>
</evidence>
<evidence type="ECO:0000256" key="8">
    <source>
        <dbReference type="ARBA" id="ARBA00023002"/>
    </source>
</evidence>
<dbReference type="FunCoup" id="A0A0D0D6N1">
    <property type="interactions" value="448"/>
</dbReference>
<dbReference type="GO" id="GO:0141040">
    <property type="term" value="F:very-long-chain 3-oxoacyl-CoA reductase activity"/>
    <property type="evidence" value="ECO:0007669"/>
    <property type="project" value="UniProtKB-EC"/>
</dbReference>
<dbReference type="InParanoid" id="A0A0D0D6N1"/>
<evidence type="ECO:0000256" key="13">
    <source>
        <dbReference type="RuleBase" id="RU000363"/>
    </source>
</evidence>
<keyword evidence="9 12" id="KW-0443">Lipid metabolism</keyword>
<dbReference type="Proteomes" id="UP000054538">
    <property type="component" value="Unassembled WGS sequence"/>
</dbReference>
<evidence type="ECO:0000313" key="15">
    <source>
        <dbReference type="EMBL" id="KIK92452.1"/>
    </source>
</evidence>
<comment type="similarity">
    <text evidence="12 13">Belongs to the short-chain dehydrogenases/reductases (SDR) family.</text>
</comment>
<keyword evidence="3 12" id="KW-0812">Transmembrane</keyword>
<dbReference type="PIRSF" id="PIRSF000126">
    <property type="entry name" value="11-beta-HSD1"/>
    <property type="match status" value="1"/>
</dbReference>
<comment type="subcellular location">
    <subcellularLocation>
        <location evidence="12">Endoplasmic reticulum membrane</location>
        <topology evidence="12">Single-pass membrane protein</topology>
    </subcellularLocation>
</comment>
<feature type="transmembrane region" description="Helical" evidence="14">
    <location>
        <begin position="19"/>
        <end position="37"/>
    </location>
</feature>
<dbReference type="InterPro" id="IPR002347">
    <property type="entry name" value="SDR_fam"/>
</dbReference>
<feature type="binding site" evidence="12">
    <location>
        <position position="203"/>
    </location>
    <ligand>
        <name>substrate</name>
    </ligand>
</feature>
<protein>
    <recommendedName>
        <fullName evidence="12">Very-long-chain 3-oxoacyl-CoA reductase</fullName>
        <ecNumber evidence="12">1.1.1.330</ecNumber>
    </recommendedName>
    <alternativeName>
        <fullName evidence="12">3-ketoacyl-CoA reductase</fullName>
        <shortName evidence="12">3-ketoreductase</shortName>
        <shortName evidence="12">KAR</shortName>
    </alternativeName>
    <alternativeName>
        <fullName evidence="12">Microsomal beta-keto-reductase</fullName>
    </alternativeName>
</protein>
<dbReference type="InterPro" id="IPR020904">
    <property type="entry name" value="Sc_DH/Rdtase_CS"/>
</dbReference>
<dbReference type="GO" id="GO:0030497">
    <property type="term" value="P:fatty acid elongation"/>
    <property type="evidence" value="ECO:0007669"/>
    <property type="project" value="UniProtKB-UniRule"/>
</dbReference>
<keyword evidence="11 12" id="KW-0275">Fatty acid biosynthesis</keyword>
<evidence type="ECO:0000256" key="12">
    <source>
        <dbReference type="HAMAP-Rule" id="MF_03107"/>
    </source>
</evidence>
<dbReference type="InterPro" id="IPR036291">
    <property type="entry name" value="NAD(P)-bd_dom_sf"/>
</dbReference>
<feature type="active site" description="Proton acceptor" evidence="12">
    <location>
        <position position="216"/>
    </location>
</feature>
<keyword evidence="5 12" id="KW-0276">Fatty acid metabolism</keyword>
<keyword evidence="10 12" id="KW-0472">Membrane</keyword>
<evidence type="ECO:0000256" key="11">
    <source>
        <dbReference type="ARBA" id="ARBA00023160"/>
    </source>
</evidence>
<dbReference type="PANTHER" id="PTHR43086:SF2">
    <property type="entry name" value="HYDROXYSTEROID DEHYDROGENASE-LIKE PROTEIN 1"/>
    <property type="match status" value="1"/>
</dbReference>
<evidence type="ECO:0000256" key="2">
    <source>
        <dbReference type="ARBA" id="ARBA00022516"/>
    </source>
</evidence>
<keyword evidence="4 12" id="KW-0256">Endoplasmic reticulum</keyword>
<keyword evidence="7 12" id="KW-1133">Transmembrane helix</keyword>
<dbReference type="OrthoDB" id="5545019at2759"/>
<dbReference type="AlphaFoldDB" id="A0A0D0D6N1"/>